<feature type="domain" description="RagB/SusD" evidence="7">
    <location>
        <begin position="315"/>
        <end position="623"/>
    </location>
</feature>
<dbReference type="InterPro" id="IPR012944">
    <property type="entry name" value="SusD_RagB_dom"/>
</dbReference>
<keyword evidence="5" id="KW-0998">Cell outer membrane</keyword>
<evidence type="ECO:0000256" key="2">
    <source>
        <dbReference type="ARBA" id="ARBA00006275"/>
    </source>
</evidence>
<evidence type="ECO:0000256" key="1">
    <source>
        <dbReference type="ARBA" id="ARBA00004442"/>
    </source>
</evidence>
<evidence type="ECO:0000256" key="4">
    <source>
        <dbReference type="ARBA" id="ARBA00023136"/>
    </source>
</evidence>
<dbReference type="Gene3D" id="1.25.40.390">
    <property type="match status" value="1"/>
</dbReference>
<feature type="domain" description="SusD-like N-terminal" evidence="8">
    <location>
        <begin position="24"/>
        <end position="231"/>
    </location>
</feature>
<gene>
    <name evidence="9" type="ORF">F2Y13_12015</name>
</gene>
<evidence type="ECO:0000256" key="5">
    <source>
        <dbReference type="ARBA" id="ARBA00023237"/>
    </source>
</evidence>
<evidence type="ECO:0000256" key="3">
    <source>
        <dbReference type="ARBA" id="ARBA00022729"/>
    </source>
</evidence>
<organism evidence="9 10">
    <name type="scientific">Alistipes shahii</name>
    <dbReference type="NCBI Taxonomy" id="328814"/>
    <lineage>
        <taxon>Bacteria</taxon>
        <taxon>Pseudomonadati</taxon>
        <taxon>Bacteroidota</taxon>
        <taxon>Bacteroidia</taxon>
        <taxon>Bacteroidales</taxon>
        <taxon>Rikenellaceae</taxon>
        <taxon>Alistipes</taxon>
    </lineage>
</organism>
<dbReference type="InterPro" id="IPR033985">
    <property type="entry name" value="SusD-like_N"/>
</dbReference>
<evidence type="ECO:0000313" key="9">
    <source>
        <dbReference type="EMBL" id="KAA2367319.1"/>
    </source>
</evidence>
<dbReference type="InterPro" id="IPR011990">
    <property type="entry name" value="TPR-like_helical_dom_sf"/>
</dbReference>
<dbReference type="EMBL" id="VVXK01000019">
    <property type="protein sequence ID" value="KAA2367319.1"/>
    <property type="molecule type" value="Genomic_DNA"/>
</dbReference>
<comment type="caution">
    <text evidence="9">The sequence shown here is derived from an EMBL/GenBank/DDBJ whole genome shotgun (WGS) entry which is preliminary data.</text>
</comment>
<proteinExistence type="inferred from homology"/>
<dbReference type="PROSITE" id="PS51257">
    <property type="entry name" value="PROKAR_LIPOPROTEIN"/>
    <property type="match status" value="1"/>
</dbReference>
<dbReference type="Pfam" id="PF07980">
    <property type="entry name" value="SusD_RagB"/>
    <property type="match status" value="1"/>
</dbReference>
<comment type="subcellular location">
    <subcellularLocation>
        <location evidence="1">Cell outer membrane</location>
    </subcellularLocation>
</comment>
<dbReference type="SUPFAM" id="SSF48452">
    <property type="entry name" value="TPR-like"/>
    <property type="match status" value="1"/>
</dbReference>
<dbReference type="Proteomes" id="UP000323567">
    <property type="component" value="Unassembled WGS sequence"/>
</dbReference>
<feature type="signal peptide" evidence="6">
    <location>
        <begin position="1"/>
        <end position="19"/>
    </location>
</feature>
<dbReference type="GO" id="GO:0009279">
    <property type="term" value="C:cell outer membrane"/>
    <property type="evidence" value="ECO:0007669"/>
    <property type="project" value="UniProtKB-SubCell"/>
</dbReference>
<dbReference type="AlphaFoldDB" id="A0A5B3G1R1"/>
<reference evidence="9 10" key="1">
    <citation type="journal article" date="2019" name="Nat. Med.">
        <title>A library of human gut bacterial isolates paired with longitudinal multiomics data enables mechanistic microbiome research.</title>
        <authorList>
            <person name="Poyet M."/>
            <person name="Groussin M."/>
            <person name="Gibbons S.M."/>
            <person name="Avila-Pacheco J."/>
            <person name="Jiang X."/>
            <person name="Kearney S.M."/>
            <person name="Perrotta A.R."/>
            <person name="Berdy B."/>
            <person name="Zhao S."/>
            <person name="Lieberman T.D."/>
            <person name="Swanson P.K."/>
            <person name="Smith M."/>
            <person name="Roesemann S."/>
            <person name="Alexander J.E."/>
            <person name="Rich S.A."/>
            <person name="Livny J."/>
            <person name="Vlamakis H."/>
            <person name="Clish C."/>
            <person name="Bullock K."/>
            <person name="Deik A."/>
            <person name="Scott J."/>
            <person name="Pierce K.A."/>
            <person name="Xavier R.J."/>
            <person name="Alm E.J."/>
        </authorList>
    </citation>
    <scope>NUCLEOTIDE SEQUENCE [LARGE SCALE GENOMIC DNA]</scope>
    <source>
        <strain evidence="9 10">BIOML-A2</strain>
    </source>
</reference>
<protein>
    <submittedName>
        <fullName evidence="9">RagB/SusD family nutrient uptake outer membrane protein</fullName>
    </submittedName>
</protein>
<keyword evidence="4" id="KW-0472">Membrane</keyword>
<name>A0A5B3G1R1_9BACT</name>
<dbReference type="RefSeq" id="WP_147619942.1">
    <property type="nucleotide sequence ID" value="NZ_DBFZVB010000095.1"/>
</dbReference>
<accession>A0A5B3G1R1</accession>
<dbReference type="Pfam" id="PF14322">
    <property type="entry name" value="SusD-like_3"/>
    <property type="match status" value="1"/>
</dbReference>
<keyword evidence="3 6" id="KW-0732">Signal</keyword>
<comment type="similarity">
    <text evidence="2">Belongs to the SusD family.</text>
</comment>
<feature type="chain" id="PRO_5022924241" evidence="6">
    <location>
        <begin position="20"/>
        <end position="623"/>
    </location>
</feature>
<evidence type="ECO:0000313" key="10">
    <source>
        <dbReference type="Proteomes" id="UP000323567"/>
    </source>
</evidence>
<evidence type="ECO:0000259" key="7">
    <source>
        <dbReference type="Pfam" id="PF07980"/>
    </source>
</evidence>
<sequence>MKNTIKTFALFLTAGAMLASCDSYLDRQPDEPLTSDNIFKKQKTTLQYLTNIYSYQPDYEAPACVSSYNDIPWEACSDETSFSYLDRSYTQINYNSWNPSLPIYRDDTYNTPYKGIREANYFMQNVHKCPPEELNDVDKGYYYNEARFLRAHFYAMMLPVYGPVFLIGDDPVDFTQSGLDQRERNTWDECVNYVANELWEAAKGLPDSWPDIYYGRATKGAALAARARLLLYSARKLFNGNELYKGIVNKNGDHLFPTQYDEKKWELAAQAAKDVMNLNLYSLVGADGTDPYASFNTLFTSVGSGTGGATEKIYTRIASGYQWRVVTTPPSVGGTAYGGYGVTQKQVDAFAMANGRYPITGYTDGDQTRPIIDPDAGYSESGFSKFKHPIYGDELETFKMYQNREPRFYVNVFWSGMTWHGANKKTANVQFYFNGNSGPGKSHNYPPTGYLAHKFTNPSIDTSTGNWGYLDFPVFRYAEILLNYVEALNEYDPSNADITLYLNMIRKRAGVPDIEEVYPDAVGDQTRMRELIRRERQVELCFENLRYFDTRTWMTAETDNNMPVYGMNIAAKDHKANGEFWQRVICKYDGGRDGNRAFTKRCYLFPISQEELDRVKCTQNYGW</sequence>
<evidence type="ECO:0000256" key="6">
    <source>
        <dbReference type="SAM" id="SignalP"/>
    </source>
</evidence>
<evidence type="ECO:0000259" key="8">
    <source>
        <dbReference type="Pfam" id="PF14322"/>
    </source>
</evidence>